<dbReference type="EMBL" id="SJPX01000003">
    <property type="protein sequence ID" value="TWU51515.1"/>
    <property type="molecule type" value="Genomic_DNA"/>
</dbReference>
<reference evidence="1 2" key="1">
    <citation type="submission" date="2019-02" db="EMBL/GenBank/DDBJ databases">
        <title>Deep-cultivation of Planctomycetes and their phenomic and genomic characterization uncovers novel biology.</title>
        <authorList>
            <person name="Wiegand S."/>
            <person name="Jogler M."/>
            <person name="Boedeker C."/>
            <person name="Pinto D."/>
            <person name="Vollmers J."/>
            <person name="Rivas-Marin E."/>
            <person name="Kohn T."/>
            <person name="Peeters S.H."/>
            <person name="Heuer A."/>
            <person name="Rast P."/>
            <person name="Oberbeckmann S."/>
            <person name="Bunk B."/>
            <person name="Jeske O."/>
            <person name="Meyerdierks A."/>
            <person name="Storesund J.E."/>
            <person name="Kallscheuer N."/>
            <person name="Luecker S."/>
            <person name="Lage O.M."/>
            <person name="Pohl T."/>
            <person name="Merkel B.J."/>
            <person name="Hornburger P."/>
            <person name="Mueller R.-W."/>
            <person name="Bruemmer F."/>
            <person name="Labrenz M."/>
            <person name="Spormann A.M."/>
            <person name="Op Den Camp H."/>
            <person name="Overmann J."/>
            <person name="Amann R."/>
            <person name="Jetten M.S.M."/>
            <person name="Mascher T."/>
            <person name="Medema M.H."/>
            <person name="Devos D.P."/>
            <person name="Kaster A.-K."/>
            <person name="Ovreas L."/>
            <person name="Rohde M."/>
            <person name="Galperin M.Y."/>
            <person name="Jogler C."/>
        </authorList>
    </citation>
    <scope>NUCLEOTIDE SEQUENCE [LARGE SCALE GENOMIC DNA]</scope>
    <source>
        <strain evidence="1 2">Poly59</strain>
    </source>
</reference>
<dbReference type="OrthoDB" id="275225at2"/>
<gene>
    <name evidence="1" type="ORF">Poly59_31070</name>
</gene>
<organism evidence="1 2">
    <name type="scientific">Rubripirellula reticaptiva</name>
    <dbReference type="NCBI Taxonomy" id="2528013"/>
    <lineage>
        <taxon>Bacteria</taxon>
        <taxon>Pseudomonadati</taxon>
        <taxon>Planctomycetota</taxon>
        <taxon>Planctomycetia</taxon>
        <taxon>Pirellulales</taxon>
        <taxon>Pirellulaceae</taxon>
        <taxon>Rubripirellula</taxon>
    </lineage>
</organism>
<proteinExistence type="predicted"/>
<keyword evidence="2" id="KW-1185">Reference proteome</keyword>
<evidence type="ECO:0000313" key="2">
    <source>
        <dbReference type="Proteomes" id="UP000317977"/>
    </source>
</evidence>
<accession>A0A5C6ES88</accession>
<name>A0A5C6ES88_9BACT</name>
<evidence type="ECO:0000313" key="1">
    <source>
        <dbReference type="EMBL" id="TWU51515.1"/>
    </source>
</evidence>
<protein>
    <submittedName>
        <fullName evidence="1">Uncharacterized protein</fullName>
    </submittedName>
</protein>
<dbReference type="AlphaFoldDB" id="A0A5C6ES88"/>
<sequence length="147" mass="16991">MTSSDQIEFCGVAMVRNCYDDRTALRAFVAKHCRHFMTALERRVTEYTVPLTSDATSIKWQRLYTMCEQRDGHVDDTDTIAALETPWDIREQTAVDRVIRDNYTVLPLNRCPECFGLARTPRAQQCPWCLHRWNTADNHPMHRSGGG</sequence>
<dbReference type="Proteomes" id="UP000317977">
    <property type="component" value="Unassembled WGS sequence"/>
</dbReference>
<dbReference type="RefSeq" id="WP_146534854.1">
    <property type="nucleotide sequence ID" value="NZ_SJPX01000003.1"/>
</dbReference>
<comment type="caution">
    <text evidence="1">The sequence shown here is derived from an EMBL/GenBank/DDBJ whole genome shotgun (WGS) entry which is preliminary data.</text>
</comment>